<dbReference type="Pfam" id="PF05746">
    <property type="entry name" value="DALR_1"/>
    <property type="match status" value="1"/>
</dbReference>
<protein>
    <recommendedName>
        <fullName evidence="10">Glycine--tRNA ligase beta subunit</fullName>
        <ecNumber evidence="10">6.1.1.14</ecNumber>
    </recommendedName>
    <alternativeName>
        <fullName evidence="10">Glycyl-tRNA synthetase beta subunit</fullName>
        <shortName evidence="10">GlyRS</shortName>
    </alternativeName>
</protein>
<dbReference type="GO" id="GO:0005524">
    <property type="term" value="F:ATP binding"/>
    <property type="evidence" value="ECO:0007669"/>
    <property type="project" value="UniProtKB-UniRule"/>
</dbReference>
<evidence type="ECO:0000256" key="6">
    <source>
        <dbReference type="ARBA" id="ARBA00022840"/>
    </source>
</evidence>
<dbReference type="PROSITE" id="PS50861">
    <property type="entry name" value="AA_TRNA_LIGASE_II_GLYAB"/>
    <property type="match status" value="1"/>
</dbReference>
<evidence type="ECO:0000313" key="12">
    <source>
        <dbReference type="EMBL" id="EFI35724.1"/>
    </source>
</evidence>
<dbReference type="InterPro" id="IPR008909">
    <property type="entry name" value="DALR_anticod-bd"/>
</dbReference>
<reference evidence="12" key="1">
    <citation type="submission" date="2010-05" db="EMBL/GenBank/DDBJ databases">
        <title>The draft genome of Desulfonatronospira thiodismutans ASO3-1.</title>
        <authorList>
            <consortium name="US DOE Joint Genome Institute (JGI-PGF)"/>
            <person name="Lucas S."/>
            <person name="Copeland A."/>
            <person name="Lapidus A."/>
            <person name="Cheng J.-F."/>
            <person name="Bruce D."/>
            <person name="Goodwin L."/>
            <person name="Pitluck S."/>
            <person name="Chertkov O."/>
            <person name="Brettin T."/>
            <person name="Detter J.C."/>
            <person name="Han C."/>
            <person name="Land M.L."/>
            <person name="Hauser L."/>
            <person name="Kyrpides N."/>
            <person name="Mikhailova N."/>
            <person name="Muyzer G."/>
            <person name="Woyke T."/>
        </authorList>
    </citation>
    <scope>NUCLEOTIDE SEQUENCE [LARGE SCALE GENOMIC DNA]</scope>
    <source>
        <strain evidence="12">ASO3-1</strain>
    </source>
</reference>
<dbReference type="eggNOG" id="COG0751">
    <property type="taxonomic scope" value="Bacteria"/>
</dbReference>
<comment type="caution">
    <text evidence="12">The sequence shown here is derived from an EMBL/GenBank/DDBJ whole genome shotgun (WGS) entry which is preliminary data.</text>
</comment>
<dbReference type="RefSeq" id="WP_008868853.1">
    <property type="nucleotide sequence ID" value="NZ_ACJN02000001.1"/>
</dbReference>
<dbReference type="GO" id="GO:0004820">
    <property type="term" value="F:glycine-tRNA ligase activity"/>
    <property type="evidence" value="ECO:0007669"/>
    <property type="project" value="UniProtKB-UniRule"/>
</dbReference>
<dbReference type="AlphaFoldDB" id="D6SM13"/>
<evidence type="ECO:0000256" key="3">
    <source>
        <dbReference type="ARBA" id="ARBA00022490"/>
    </source>
</evidence>
<evidence type="ECO:0000256" key="8">
    <source>
        <dbReference type="ARBA" id="ARBA00023146"/>
    </source>
</evidence>
<dbReference type="Proteomes" id="UP000005496">
    <property type="component" value="Unassembled WGS sequence"/>
</dbReference>
<comment type="subcellular location">
    <subcellularLocation>
        <location evidence="1 10">Cytoplasm</location>
    </subcellularLocation>
</comment>
<keyword evidence="3 10" id="KW-0963">Cytoplasm</keyword>
<dbReference type="GO" id="GO:0005829">
    <property type="term" value="C:cytosol"/>
    <property type="evidence" value="ECO:0007669"/>
    <property type="project" value="TreeGrafter"/>
</dbReference>
<comment type="subunit">
    <text evidence="10">Tetramer of two alpha and two beta subunits.</text>
</comment>
<keyword evidence="6 10" id="KW-0067">ATP-binding</keyword>
<dbReference type="Pfam" id="PF02092">
    <property type="entry name" value="tRNA_synt_2f"/>
    <property type="match status" value="1"/>
</dbReference>
<evidence type="ECO:0000256" key="2">
    <source>
        <dbReference type="ARBA" id="ARBA00008226"/>
    </source>
</evidence>
<dbReference type="EMBL" id="ACJN02000001">
    <property type="protein sequence ID" value="EFI35724.1"/>
    <property type="molecule type" value="Genomic_DNA"/>
</dbReference>
<keyword evidence="13" id="KW-1185">Reference proteome</keyword>
<comment type="similarity">
    <text evidence="2 10">Belongs to the class-II aminoacyl-tRNA synthetase family.</text>
</comment>
<evidence type="ECO:0000256" key="9">
    <source>
        <dbReference type="ARBA" id="ARBA00047937"/>
    </source>
</evidence>
<dbReference type="GO" id="GO:0006420">
    <property type="term" value="P:arginyl-tRNA aminoacylation"/>
    <property type="evidence" value="ECO:0007669"/>
    <property type="project" value="InterPro"/>
</dbReference>
<keyword evidence="7 10" id="KW-0648">Protein biosynthesis</keyword>
<dbReference type="PANTHER" id="PTHR30075:SF2">
    <property type="entry name" value="GLYCINE--TRNA LIGASE, CHLOROPLASTIC_MITOCHONDRIAL 2"/>
    <property type="match status" value="1"/>
</dbReference>
<dbReference type="PRINTS" id="PR01045">
    <property type="entry name" value="TRNASYNTHGB"/>
</dbReference>
<dbReference type="NCBIfam" id="TIGR00211">
    <property type="entry name" value="glyS"/>
    <property type="match status" value="1"/>
</dbReference>
<sequence>MPDFVLEIGFEEMPARFLKQITIDFRQSLDKELETQMLDHGQVRTWSTPRRLCAYVSGLSEVQTSKEEIVTGPPVAVGLDEQGGYTKAGQGFARSQQVDVQELMIQETEKGRYLAVQKKVGGAQTRDILPQICTEAVNSLGFPKKMRWWDRFTFGRPIRWILAKMDEQVINFQIADVKSADMTYGHRVLGPGPFRVDQAKDYFRIIREEAGVILDFQERKDIITSEASNLAREIQGKVVENEKLASENANLAEFPGPVLGSFDPGYLELPREVLLTSMESHQKSFGVVDDEDRLLPSFVAVINNRPDSRGLIRKGWERVLKARLEDARFFWNSDKAASFDEWMQKLEKVVFMAPLGSMGEKSRRLERISGFLCDRLQSADKKDVQKAAFICKADLVSEMVGEFADLQGIMGGIYASHAGYNDNVARAVYEHYLPLGPDSDTPSTPEGALVSLADKMDNLVGCFGLDMLPTGAADPYALRRQALGVIRIIIKHGLRLDIEELISFTAKSYTGATWKQDPEQALEKLMQFFATRLKAYWQGQGFQGKLVDAVLQSGFSDIYAAQGRLDAIREFSLDENFEAAVLTYKRVDNIIRKQAGDAGVSLKQDYDPGLLQEDPEIKLDRAIREIMNDWDTLWQNEDFSSLFNKLNALRPSVDDFFDHVMVMCQDEKLRQNRLGLLNFLSLKFKKLADFSALQV</sequence>
<evidence type="ECO:0000256" key="10">
    <source>
        <dbReference type="HAMAP-Rule" id="MF_00255"/>
    </source>
</evidence>
<dbReference type="InterPro" id="IPR015944">
    <property type="entry name" value="Gly-tRNA-synth_bsu"/>
</dbReference>
<keyword evidence="4 10" id="KW-0436">Ligase</keyword>
<evidence type="ECO:0000256" key="5">
    <source>
        <dbReference type="ARBA" id="ARBA00022741"/>
    </source>
</evidence>
<proteinExistence type="inferred from homology"/>
<dbReference type="HAMAP" id="MF_00255">
    <property type="entry name" value="Gly_tRNA_synth_beta"/>
    <property type="match status" value="1"/>
</dbReference>
<dbReference type="InterPro" id="IPR006194">
    <property type="entry name" value="Gly-tRNA-synth_heterodimer"/>
</dbReference>
<evidence type="ECO:0000313" key="13">
    <source>
        <dbReference type="Proteomes" id="UP000005496"/>
    </source>
</evidence>
<keyword evidence="5 10" id="KW-0547">Nucleotide-binding</keyword>
<comment type="catalytic activity">
    <reaction evidence="9 10">
        <text>tRNA(Gly) + glycine + ATP = glycyl-tRNA(Gly) + AMP + diphosphate</text>
        <dbReference type="Rhea" id="RHEA:16013"/>
        <dbReference type="Rhea" id="RHEA-COMP:9664"/>
        <dbReference type="Rhea" id="RHEA-COMP:9683"/>
        <dbReference type="ChEBI" id="CHEBI:30616"/>
        <dbReference type="ChEBI" id="CHEBI:33019"/>
        <dbReference type="ChEBI" id="CHEBI:57305"/>
        <dbReference type="ChEBI" id="CHEBI:78442"/>
        <dbReference type="ChEBI" id="CHEBI:78522"/>
        <dbReference type="ChEBI" id="CHEBI:456215"/>
        <dbReference type="EC" id="6.1.1.14"/>
    </reaction>
</comment>
<gene>
    <name evidence="10" type="primary">glyS</name>
    <name evidence="12" type="ORF">Dthio_PD3153</name>
</gene>
<keyword evidence="8 10" id="KW-0030">Aminoacyl-tRNA synthetase</keyword>
<dbReference type="OrthoDB" id="9775440at2"/>
<accession>D6SM13</accession>
<dbReference type="PANTHER" id="PTHR30075">
    <property type="entry name" value="GLYCYL-TRNA SYNTHETASE"/>
    <property type="match status" value="1"/>
</dbReference>
<dbReference type="GO" id="GO:0006426">
    <property type="term" value="P:glycyl-tRNA aminoacylation"/>
    <property type="evidence" value="ECO:0007669"/>
    <property type="project" value="UniProtKB-UniRule"/>
</dbReference>
<dbReference type="GO" id="GO:0004814">
    <property type="term" value="F:arginine-tRNA ligase activity"/>
    <property type="evidence" value="ECO:0007669"/>
    <property type="project" value="InterPro"/>
</dbReference>
<evidence type="ECO:0000259" key="11">
    <source>
        <dbReference type="Pfam" id="PF05746"/>
    </source>
</evidence>
<organism evidence="12 13">
    <name type="scientific">Desulfonatronospira thiodismutans ASO3-1</name>
    <dbReference type="NCBI Taxonomy" id="555779"/>
    <lineage>
        <taxon>Bacteria</taxon>
        <taxon>Pseudomonadati</taxon>
        <taxon>Thermodesulfobacteriota</taxon>
        <taxon>Desulfovibrionia</taxon>
        <taxon>Desulfovibrionales</taxon>
        <taxon>Desulfonatronovibrionaceae</taxon>
        <taxon>Desulfonatronospira</taxon>
    </lineage>
</organism>
<evidence type="ECO:0000256" key="1">
    <source>
        <dbReference type="ARBA" id="ARBA00004496"/>
    </source>
</evidence>
<name>D6SM13_9BACT</name>
<dbReference type="EC" id="6.1.1.14" evidence="10"/>
<evidence type="ECO:0000256" key="4">
    <source>
        <dbReference type="ARBA" id="ARBA00022598"/>
    </source>
</evidence>
<evidence type="ECO:0000256" key="7">
    <source>
        <dbReference type="ARBA" id="ARBA00022917"/>
    </source>
</evidence>
<feature type="domain" description="DALR anticodon binding" evidence="11">
    <location>
        <begin position="583"/>
        <end position="680"/>
    </location>
</feature>
<dbReference type="SUPFAM" id="SSF109604">
    <property type="entry name" value="HD-domain/PDEase-like"/>
    <property type="match status" value="1"/>
</dbReference>